<dbReference type="Proteomes" id="UP000293347">
    <property type="component" value="Unassembled WGS sequence"/>
</dbReference>
<evidence type="ECO:0000313" key="2">
    <source>
        <dbReference type="Proteomes" id="UP000293347"/>
    </source>
</evidence>
<comment type="caution">
    <text evidence="1">The sequence shown here is derived from an EMBL/GenBank/DDBJ whole genome shotgun (WGS) entry which is preliminary data.</text>
</comment>
<protein>
    <submittedName>
        <fullName evidence="1">6-bladed beta-propeller</fullName>
    </submittedName>
</protein>
<dbReference type="RefSeq" id="WP_131595511.1">
    <property type="nucleotide sequence ID" value="NZ_SJSL01000002.1"/>
</dbReference>
<dbReference type="AlphaFoldDB" id="A0A4R0NJQ2"/>
<evidence type="ECO:0000313" key="1">
    <source>
        <dbReference type="EMBL" id="TCD00921.1"/>
    </source>
</evidence>
<organism evidence="1 2">
    <name type="scientific">Pedobacter psychroterrae</name>
    <dbReference type="NCBI Taxonomy" id="2530453"/>
    <lineage>
        <taxon>Bacteria</taxon>
        <taxon>Pseudomonadati</taxon>
        <taxon>Bacteroidota</taxon>
        <taxon>Sphingobacteriia</taxon>
        <taxon>Sphingobacteriales</taxon>
        <taxon>Sphingobacteriaceae</taxon>
        <taxon>Pedobacter</taxon>
    </lineage>
</organism>
<keyword evidence="2" id="KW-1185">Reference proteome</keyword>
<dbReference type="Pfam" id="PF17170">
    <property type="entry name" value="DUF5128"/>
    <property type="match status" value="1"/>
</dbReference>
<accession>A0A4R0NJQ2</accession>
<dbReference type="EMBL" id="SJSL01000002">
    <property type="protein sequence ID" value="TCD00921.1"/>
    <property type="molecule type" value="Genomic_DNA"/>
</dbReference>
<dbReference type="OrthoDB" id="828283at2"/>
<sequence>MRSYSQTYSRLIFFGLLYTLPLPILAQRVIPIDTSMVVELRIDPANSYGGSASEVFESAEYIPLETTRESIFGSIDQMEVTDQYFIILDKNTNSILLFTKEGKYHAKVAGGSINANRENAIYSFNVNKWKKEIVYYKGSRTGSKYIIYDFNGKKLKEEPFDYKKDPYLSDYEFIGPDEVVSSLGYNIDTSRVKARYLVEYVKDFKKKYAAAYPYDVQEYKYAEDNYPSYPTFTNAGNDTSFLYTKPGEYNIYKVTPNTVRQLFKILLPMFSSLPAGYVRDSAFRDNRRKFIENNKNIIYMLNHCYLLEDNLVFKAHTWNGNDRQSNLLYNLKSGMLFSYDNILTDDKTFFLPIHEAVRVVRGFLASDGKQVYCQFSSVEMFRAWEQNKDKKPVYNEVLKHYFSKGSDRDNPVLLRIKFKNQL</sequence>
<name>A0A4R0NJQ2_9SPHI</name>
<reference evidence="1 2" key="1">
    <citation type="submission" date="2019-02" db="EMBL/GenBank/DDBJ databases">
        <title>Pedobacter sp. RP-1-14 sp. nov., isolated from Arctic soil.</title>
        <authorList>
            <person name="Dahal R.H."/>
        </authorList>
    </citation>
    <scope>NUCLEOTIDE SEQUENCE [LARGE SCALE GENOMIC DNA]</scope>
    <source>
        <strain evidence="1 2">RP-1-14</strain>
    </source>
</reference>
<gene>
    <name evidence="1" type="ORF">EZ437_09095</name>
</gene>
<proteinExistence type="predicted"/>